<dbReference type="eggNOG" id="COG2253">
    <property type="taxonomic scope" value="Bacteria"/>
</dbReference>
<name>A0A091BGA6_9GAMM</name>
<dbReference type="EMBL" id="AWXU01000016">
    <property type="protein sequence ID" value="KFN50781.1"/>
    <property type="molecule type" value="Genomic_DNA"/>
</dbReference>
<dbReference type="InterPro" id="IPR014942">
    <property type="entry name" value="AbiEii"/>
</dbReference>
<evidence type="ECO:0008006" key="3">
    <source>
        <dbReference type="Google" id="ProtNLM"/>
    </source>
</evidence>
<proteinExistence type="predicted"/>
<comment type="caution">
    <text evidence="1">The sequence shown here is derived from an EMBL/GenBank/DDBJ whole genome shotgun (WGS) entry which is preliminary data.</text>
</comment>
<evidence type="ECO:0000313" key="2">
    <source>
        <dbReference type="Proteomes" id="UP000029391"/>
    </source>
</evidence>
<accession>A0A091BGA6</accession>
<organism evidence="1 2">
    <name type="scientific">Arenimonas composti TR7-09 = DSM 18010</name>
    <dbReference type="NCBI Taxonomy" id="1121013"/>
    <lineage>
        <taxon>Bacteria</taxon>
        <taxon>Pseudomonadati</taxon>
        <taxon>Pseudomonadota</taxon>
        <taxon>Gammaproteobacteria</taxon>
        <taxon>Lysobacterales</taxon>
        <taxon>Lysobacteraceae</taxon>
        <taxon>Arenimonas</taxon>
    </lineage>
</organism>
<dbReference type="Pfam" id="PF08843">
    <property type="entry name" value="AbiEii"/>
    <property type="match status" value="1"/>
</dbReference>
<dbReference type="Proteomes" id="UP000029391">
    <property type="component" value="Unassembled WGS sequence"/>
</dbReference>
<reference evidence="1 2" key="1">
    <citation type="submission" date="2013-09" db="EMBL/GenBank/DDBJ databases">
        <title>Genome sequencing of Arenimonas composti.</title>
        <authorList>
            <person name="Chen F."/>
            <person name="Wang G."/>
        </authorList>
    </citation>
    <scope>NUCLEOTIDE SEQUENCE [LARGE SCALE GENOMIC DNA]</scope>
    <source>
        <strain evidence="1 2">TR7-09</strain>
    </source>
</reference>
<evidence type="ECO:0000313" key="1">
    <source>
        <dbReference type="EMBL" id="KFN50781.1"/>
    </source>
</evidence>
<keyword evidence="2" id="KW-1185">Reference proteome</keyword>
<gene>
    <name evidence="1" type="ORF">P873_05165</name>
</gene>
<dbReference type="AlphaFoldDB" id="A0A091BGA6"/>
<sequence length="311" mass="34453">MASFDNAYARQLALLVDVLPIVARERDFALKGGTAINLFFRDLPRLSVDIDLAWLPLAEREPSLAGIAAGLVRIRAALRAELGCRVRDRQTKEGDPVGLLIERERTAIKIDVTPVLRGTVFAPELRRLQPAAEDRFGLIEVQTLGFADLFAGKMVAALDRQHPRDLFDIIHLFANEGLTDELWAAFLVYLVAATRPAAELLDPHRLPLDAAFVDEFAGMTEEAVDVAALTEARETLVAAIHARLDANACAFLLSVETETPEWHRLAVPAHVPDLPAIRWKMFNLGRRGAAKRAADHRQLVDMLSRIRQALV</sequence>
<dbReference type="STRING" id="1121013.GCA_000426365_01613"/>
<protein>
    <recommendedName>
        <fullName evidence="3">Nucleotidyl transferase AbiEii/AbiGii toxin family protein</fullName>
    </recommendedName>
</protein>
<dbReference type="Gene3D" id="3.10.450.620">
    <property type="entry name" value="JHP933, nucleotidyltransferase-like core domain"/>
    <property type="match status" value="1"/>
</dbReference>
<dbReference type="RefSeq" id="WP_026816881.1">
    <property type="nucleotide sequence ID" value="NZ_AUFF01000003.1"/>
</dbReference>
<dbReference type="OrthoDB" id="1550603at2"/>